<dbReference type="OrthoDB" id="8771769at2"/>
<dbReference type="Proteomes" id="UP000230390">
    <property type="component" value="Unassembled WGS sequence"/>
</dbReference>
<reference evidence="1 2" key="1">
    <citation type="submission" date="2017-10" db="EMBL/GenBank/DDBJ databases">
        <title>Massilia psychrophilum sp. nov., a novel purple-pigmented bacterium isolated from Tianshan glacier, Xinjiang Municipality, China.</title>
        <authorList>
            <person name="Wang H."/>
        </authorList>
    </citation>
    <scope>NUCLEOTIDE SEQUENCE [LARGE SCALE GENOMIC DNA]</scope>
    <source>
        <strain evidence="1 2">JCM 30074</strain>
    </source>
</reference>
<comment type="caution">
    <text evidence="1">The sequence shown here is derived from an EMBL/GenBank/DDBJ whole genome shotgun (WGS) entry which is preliminary data.</text>
</comment>
<gene>
    <name evidence="1" type="ORF">CR105_06275</name>
</gene>
<organism evidence="1 2">
    <name type="scientific">Massilia eurypsychrophila</name>
    <dbReference type="NCBI Taxonomy" id="1485217"/>
    <lineage>
        <taxon>Bacteria</taxon>
        <taxon>Pseudomonadati</taxon>
        <taxon>Pseudomonadota</taxon>
        <taxon>Betaproteobacteria</taxon>
        <taxon>Burkholderiales</taxon>
        <taxon>Oxalobacteraceae</taxon>
        <taxon>Telluria group</taxon>
        <taxon>Massilia</taxon>
    </lineage>
</organism>
<keyword evidence="2" id="KW-1185">Reference proteome</keyword>
<dbReference type="AlphaFoldDB" id="A0A2G8TI15"/>
<dbReference type="RefSeq" id="WP_099787590.1">
    <property type="nucleotide sequence ID" value="NZ_JBHLYV010000029.1"/>
</dbReference>
<name>A0A2G8TI15_9BURK</name>
<sequence>MTTSIFSKAPATGGTGALSDLYTSVTKSLLVKNPGMKNLEAQLTRDSARLSTIGKLALALDQFRTGADRLSGAKLTWRR</sequence>
<proteinExistence type="predicted"/>
<accession>A0A2G8TI15</accession>
<evidence type="ECO:0000313" key="2">
    <source>
        <dbReference type="Proteomes" id="UP000230390"/>
    </source>
</evidence>
<dbReference type="EMBL" id="PDOC01000003">
    <property type="protein sequence ID" value="PIL45680.1"/>
    <property type="molecule type" value="Genomic_DNA"/>
</dbReference>
<protein>
    <submittedName>
        <fullName evidence="1">Uncharacterized protein</fullName>
    </submittedName>
</protein>
<evidence type="ECO:0000313" key="1">
    <source>
        <dbReference type="EMBL" id="PIL45680.1"/>
    </source>
</evidence>